<sequence>MLANSLVRGAARSTLYRSFSTVPVTNVASYLKLNVKDEPTAAKLDEHMKSMSKKMKASPGLFRVTRQVCKAEWAYELSFVWDSKENYGAWKESDLQKEVHAIYQSALEDCGIKEADVYAGARVVDDF</sequence>
<dbReference type="AlphaFoldDB" id="A0A9W7BV59"/>
<evidence type="ECO:0000313" key="2">
    <source>
        <dbReference type="Proteomes" id="UP001165085"/>
    </source>
</evidence>
<dbReference type="OrthoDB" id="192184at2759"/>
<dbReference type="Proteomes" id="UP001165085">
    <property type="component" value="Unassembled WGS sequence"/>
</dbReference>
<comment type="caution">
    <text evidence="1">The sequence shown here is derived from an EMBL/GenBank/DDBJ whole genome shotgun (WGS) entry which is preliminary data.</text>
</comment>
<reference evidence="2" key="1">
    <citation type="journal article" date="2023" name="Commun. Biol.">
        <title>Genome analysis of Parmales, the sister group of diatoms, reveals the evolutionary specialization of diatoms from phago-mixotrophs to photoautotrophs.</title>
        <authorList>
            <person name="Ban H."/>
            <person name="Sato S."/>
            <person name="Yoshikawa S."/>
            <person name="Yamada K."/>
            <person name="Nakamura Y."/>
            <person name="Ichinomiya M."/>
            <person name="Sato N."/>
            <person name="Blanc-Mathieu R."/>
            <person name="Endo H."/>
            <person name="Kuwata A."/>
            <person name="Ogata H."/>
        </authorList>
    </citation>
    <scope>NUCLEOTIDE SEQUENCE [LARGE SCALE GENOMIC DNA]</scope>
    <source>
        <strain evidence="2">NIES 3701</strain>
    </source>
</reference>
<dbReference type="SUPFAM" id="SSF54909">
    <property type="entry name" value="Dimeric alpha+beta barrel"/>
    <property type="match status" value="1"/>
</dbReference>
<keyword evidence="2" id="KW-1185">Reference proteome</keyword>
<proteinExistence type="predicted"/>
<protein>
    <recommendedName>
        <fullName evidence="3">ABM domain-containing protein</fullName>
    </recommendedName>
</protein>
<gene>
    <name evidence="1" type="ORF">TrST_g5800</name>
</gene>
<evidence type="ECO:0000313" key="1">
    <source>
        <dbReference type="EMBL" id="GMH94695.1"/>
    </source>
</evidence>
<dbReference type="EMBL" id="BRXY01000433">
    <property type="protein sequence ID" value="GMH94695.1"/>
    <property type="molecule type" value="Genomic_DNA"/>
</dbReference>
<dbReference type="InterPro" id="IPR011008">
    <property type="entry name" value="Dimeric_a/b-barrel"/>
</dbReference>
<evidence type="ECO:0008006" key="3">
    <source>
        <dbReference type="Google" id="ProtNLM"/>
    </source>
</evidence>
<dbReference type="Gene3D" id="3.30.70.100">
    <property type="match status" value="1"/>
</dbReference>
<organism evidence="1 2">
    <name type="scientific">Triparma strigata</name>
    <dbReference type="NCBI Taxonomy" id="1606541"/>
    <lineage>
        <taxon>Eukaryota</taxon>
        <taxon>Sar</taxon>
        <taxon>Stramenopiles</taxon>
        <taxon>Ochrophyta</taxon>
        <taxon>Bolidophyceae</taxon>
        <taxon>Parmales</taxon>
        <taxon>Triparmaceae</taxon>
        <taxon>Triparma</taxon>
    </lineage>
</organism>
<name>A0A9W7BV59_9STRA</name>
<accession>A0A9W7BV59</accession>